<dbReference type="InterPro" id="IPR002818">
    <property type="entry name" value="DJ-1/PfpI"/>
</dbReference>
<protein>
    <submittedName>
        <fullName evidence="2">DJ-1 family protein</fullName>
    </submittedName>
</protein>
<dbReference type="InterPro" id="IPR006287">
    <property type="entry name" value="DJ-1"/>
</dbReference>
<reference evidence="2 3" key="1">
    <citation type="submission" date="2018-05" db="EMBL/GenBank/DDBJ databases">
        <title>Novel Campyloabacter and Helicobacter Species and Strains.</title>
        <authorList>
            <person name="Mannion A.J."/>
            <person name="Shen Z."/>
            <person name="Fox J.G."/>
        </authorList>
    </citation>
    <scope>NUCLEOTIDE SEQUENCE [LARGE SCALE GENOMIC DNA]</scope>
    <source>
        <strain evidence="3">MIT17-670</strain>
    </source>
</reference>
<feature type="domain" description="DJ-1/PfpI" evidence="1">
    <location>
        <begin position="5"/>
        <end position="170"/>
    </location>
</feature>
<dbReference type="InterPro" id="IPR050325">
    <property type="entry name" value="Prot/Nucl_acid_deglycase"/>
</dbReference>
<dbReference type="PANTHER" id="PTHR48094">
    <property type="entry name" value="PROTEIN/NUCLEIC ACID DEGLYCASE DJ-1-RELATED"/>
    <property type="match status" value="1"/>
</dbReference>
<sequence>MKTSKKILVPLAQGFEEAEFIGIVDVLRRASELSGNLEVIIASLNSELLVKGANGIVIKADYSLKDVDIENLDAIALAGGYEGMNNLKNSNEILNIIQNLHSNGKIVAAICASPIVLNAAGILEGEFACYPGCEVGLNGTRINKAVNINKNIITSAGPATAILFGLELAKHLCSVEIYNSLYEGMLVPLVK</sequence>
<keyword evidence="3" id="KW-1185">Reference proteome</keyword>
<dbReference type="NCBIfam" id="TIGR01383">
    <property type="entry name" value="not_thiJ"/>
    <property type="match status" value="1"/>
</dbReference>
<dbReference type="GO" id="GO:0005737">
    <property type="term" value="C:cytoplasm"/>
    <property type="evidence" value="ECO:0007669"/>
    <property type="project" value="TreeGrafter"/>
</dbReference>
<dbReference type="EMBL" id="NXMA01000006">
    <property type="protein sequence ID" value="TKX32357.1"/>
    <property type="molecule type" value="Genomic_DNA"/>
</dbReference>
<evidence type="ECO:0000313" key="3">
    <source>
        <dbReference type="Proteomes" id="UP000310353"/>
    </source>
</evidence>
<organism evidence="2 3">
    <name type="scientific">Campylobacter aviculae</name>
    <dbReference type="NCBI Taxonomy" id="2510190"/>
    <lineage>
        <taxon>Bacteria</taxon>
        <taxon>Pseudomonadati</taxon>
        <taxon>Campylobacterota</taxon>
        <taxon>Epsilonproteobacteria</taxon>
        <taxon>Campylobacterales</taxon>
        <taxon>Campylobacteraceae</taxon>
        <taxon>Campylobacter</taxon>
    </lineage>
</organism>
<dbReference type="Pfam" id="PF01965">
    <property type="entry name" value="DJ-1_PfpI"/>
    <property type="match status" value="1"/>
</dbReference>
<evidence type="ECO:0000313" key="2">
    <source>
        <dbReference type="EMBL" id="TKX32357.1"/>
    </source>
</evidence>
<dbReference type="PANTHER" id="PTHR48094:SF12">
    <property type="entry name" value="PARKINSON DISEASE PROTEIN 7 HOMOLOG"/>
    <property type="match status" value="1"/>
</dbReference>
<dbReference type="OrthoDB" id="9792284at2"/>
<accession>A0A4U7BV82</accession>
<name>A0A4U7BV82_9BACT</name>
<gene>
    <name evidence="2" type="ORF">CQA76_04580</name>
</gene>
<evidence type="ECO:0000259" key="1">
    <source>
        <dbReference type="Pfam" id="PF01965"/>
    </source>
</evidence>
<dbReference type="CDD" id="cd03135">
    <property type="entry name" value="GATase1_DJ-1"/>
    <property type="match status" value="1"/>
</dbReference>
<dbReference type="InterPro" id="IPR029062">
    <property type="entry name" value="Class_I_gatase-like"/>
</dbReference>
<proteinExistence type="predicted"/>
<dbReference type="RefSeq" id="WP_137622266.1">
    <property type="nucleotide sequence ID" value="NZ_NXMA01000006.1"/>
</dbReference>
<dbReference type="Proteomes" id="UP000310353">
    <property type="component" value="Unassembled WGS sequence"/>
</dbReference>
<dbReference type="Gene3D" id="3.40.50.880">
    <property type="match status" value="1"/>
</dbReference>
<dbReference type="SUPFAM" id="SSF52317">
    <property type="entry name" value="Class I glutamine amidotransferase-like"/>
    <property type="match status" value="1"/>
</dbReference>
<comment type="caution">
    <text evidence="2">The sequence shown here is derived from an EMBL/GenBank/DDBJ whole genome shotgun (WGS) entry which is preliminary data.</text>
</comment>
<dbReference type="AlphaFoldDB" id="A0A4U7BV82"/>